<keyword evidence="6 7" id="KW-0131">Cell cycle</keyword>
<keyword evidence="10" id="KW-1185">Reference proteome</keyword>
<evidence type="ECO:0000313" key="9">
    <source>
        <dbReference type="EMBL" id="KAF1694691.1"/>
    </source>
</evidence>
<keyword evidence="3 7" id="KW-0812">Transmembrane</keyword>
<feature type="region of interest" description="Disordered" evidence="8">
    <location>
        <begin position="97"/>
        <end position="117"/>
    </location>
</feature>
<evidence type="ECO:0000256" key="7">
    <source>
        <dbReference type="HAMAP-Rule" id="MF_00599"/>
    </source>
</evidence>
<keyword evidence="7" id="KW-0997">Cell inner membrane</keyword>
<evidence type="ECO:0000256" key="8">
    <source>
        <dbReference type="SAM" id="MobiDB-lite"/>
    </source>
</evidence>
<accession>A0ABQ6Z739</accession>
<dbReference type="NCBIfam" id="NF002058">
    <property type="entry name" value="PRK00888.1"/>
    <property type="match status" value="1"/>
</dbReference>
<comment type="subcellular location">
    <subcellularLocation>
        <location evidence="7">Cell inner membrane</location>
        <topology evidence="7">Single-pass type II membrane protein</topology>
    </subcellularLocation>
    <text evidence="7">Localizes to the division septum.</text>
</comment>
<dbReference type="GO" id="GO:0051301">
    <property type="term" value="P:cell division"/>
    <property type="evidence" value="ECO:0007669"/>
    <property type="project" value="UniProtKB-KW"/>
</dbReference>
<keyword evidence="5 7" id="KW-0472">Membrane</keyword>
<dbReference type="RefSeq" id="WP_162410123.1">
    <property type="nucleotide sequence ID" value="NZ_CP093331.1"/>
</dbReference>
<evidence type="ECO:0000313" key="10">
    <source>
        <dbReference type="Proteomes" id="UP000788419"/>
    </source>
</evidence>
<gene>
    <name evidence="7" type="primary">ftsB</name>
    <name evidence="9" type="ORF">CSC65_08305</name>
</gene>
<evidence type="ECO:0000256" key="3">
    <source>
        <dbReference type="ARBA" id="ARBA00022692"/>
    </source>
</evidence>
<comment type="caution">
    <text evidence="9">The sequence shown here is derived from an EMBL/GenBank/DDBJ whole genome shotgun (WGS) entry which is preliminary data.</text>
</comment>
<comment type="function">
    <text evidence="7">Essential cell division protein. May link together the upstream cell division proteins, which are predominantly cytoplasmic, with the downstream cell division proteins, which are predominantly periplasmic.</text>
</comment>
<dbReference type="Proteomes" id="UP000788419">
    <property type="component" value="Unassembled WGS sequence"/>
</dbReference>
<protein>
    <recommendedName>
        <fullName evidence="7">Cell division protein FtsB</fullName>
    </recommendedName>
</protein>
<feature type="topological domain" description="Cytoplasmic" evidence="7">
    <location>
        <begin position="1"/>
        <end position="6"/>
    </location>
</feature>
<evidence type="ECO:0000256" key="5">
    <source>
        <dbReference type="ARBA" id="ARBA00023136"/>
    </source>
</evidence>
<dbReference type="EMBL" id="PDWN01000007">
    <property type="protein sequence ID" value="KAF1694691.1"/>
    <property type="molecule type" value="Genomic_DNA"/>
</dbReference>
<evidence type="ECO:0000256" key="4">
    <source>
        <dbReference type="ARBA" id="ARBA00022989"/>
    </source>
</evidence>
<dbReference type="Pfam" id="PF04977">
    <property type="entry name" value="DivIC"/>
    <property type="match status" value="1"/>
</dbReference>
<comment type="subunit">
    <text evidence="7">Part of a complex composed of FtsB, FtsL and FtsQ.</text>
</comment>
<keyword evidence="1 7" id="KW-1003">Cell membrane</keyword>
<dbReference type="InterPro" id="IPR023081">
    <property type="entry name" value="Cell_div_FtsB"/>
</dbReference>
<sequence>MRTLRWVLLGLVLLLGWLQYRLWFGIGSAGEVSALEAQVAHQDRENGGLKERNAALAAEVRDLKEGVAAVEERARSELGMVKPGEVFYRVVEDPAQRAAAAQEEDDPAEAATPAEMD</sequence>
<organism evidence="9 10">
    <name type="scientific">Pseudoxanthomonas daejeonensis</name>
    <dbReference type="NCBI Taxonomy" id="266062"/>
    <lineage>
        <taxon>Bacteria</taxon>
        <taxon>Pseudomonadati</taxon>
        <taxon>Pseudomonadota</taxon>
        <taxon>Gammaproteobacteria</taxon>
        <taxon>Lysobacterales</taxon>
        <taxon>Lysobacteraceae</taxon>
        <taxon>Pseudoxanthomonas</taxon>
    </lineage>
</organism>
<comment type="similarity">
    <text evidence="7">Belongs to the FtsB family.</text>
</comment>
<dbReference type="PANTHER" id="PTHR37485:SF1">
    <property type="entry name" value="CELL DIVISION PROTEIN FTSB"/>
    <property type="match status" value="1"/>
</dbReference>
<proteinExistence type="inferred from homology"/>
<evidence type="ECO:0000256" key="6">
    <source>
        <dbReference type="ARBA" id="ARBA00023306"/>
    </source>
</evidence>
<keyword evidence="2 7" id="KW-0132">Cell division</keyword>
<dbReference type="HAMAP" id="MF_00599">
    <property type="entry name" value="FtsB"/>
    <property type="match status" value="1"/>
</dbReference>
<reference evidence="9 10" key="1">
    <citation type="submission" date="2017-10" db="EMBL/GenBank/DDBJ databases">
        <title>Whole genome sequencing of members of genus Pseudoxanthomonas.</title>
        <authorList>
            <person name="Kumar S."/>
            <person name="Bansal K."/>
            <person name="Kaur A."/>
            <person name="Patil P."/>
            <person name="Sharma S."/>
            <person name="Patil P.B."/>
        </authorList>
    </citation>
    <scope>NUCLEOTIDE SEQUENCE [LARGE SCALE GENOMIC DNA]</scope>
    <source>
        <strain evidence="9 10">DSM 17801</strain>
    </source>
</reference>
<feature type="topological domain" description="Periplasmic" evidence="7">
    <location>
        <begin position="25"/>
        <end position="117"/>
    </location>
</feature>
<evidence type="ECO:0000256" key="2">
    <source>
        <dbReference type="ARBA" id="ARBA00022618"/>
    </source>
</evidence>
<dbReference type="InterPro" id="IPR007060">
    <property type="entry name" value="FtsL/DivIC"/>
</dbReference>
<keyword evidence="4 7" id="KW-1133">Transmembrane helix</keyword>
<name>A0ABQ6Z739_9GAMM</name>
<dbReference type="PANTHER" id="PTHR37485">
    <property type="entry name" value="CELL DIVISION PROTEIN FTSB"/>
    <property type="match status" value="1"/>
</dbReference>
<evidence type="ECO:0000256" key="1">
    <source>
        <dbReference type="ARBA" id="ARBA00022475"/>
    </source>
</evidence>